<feature type="compositionally biased region" description="Low complexity" evidence="4">
    <location>
        <begin position="670"/>
        <end position="686"/>
    </location>
</feature>
<dbReference type="PANTHER" id="PTHR24173">
    <property type="entry name" value="ANKYRIN REPEAT CONTAINING"/>
    <property type="match status" value="1"/>
</dbReference>
<feature type="compositionally biased region" description="Polar residues" evidence="4">
    <location>
        <begin position="711"/>
        <end position="721"/>
    </location>
</feature>
<feature type="compositionally biased region" description="Polar residues" evidence="4">
    <location>
        <begin position="1030"/>
        <end position="1040"/>
    </location>
</feature>
<dbReference type="Gene3D" id="1.25.40.20">
    <property type="entry name" value="Ankyrin repeat-containing domain"/>
    <property type="match status" value="1"/>
</dbReference>
<evidence type="ECO:0000313" key="5">
    <source>
        <dbReference type="EMBL" id="PBK91618.1"/>
    </source>
</evidence>
<evidence type="ECO:0000256" key="2">
    <source>
        <dbReference type="ARBA" id="ARBA00023043"/>
    </source>
</evidence>
<feature type="compositionally biased region" description="Polar residues" evidence="4">
    <location>
        <begin position="321"/>
        <end position="330"/>
    </location>
</feature>
<dbReference type="EMBL" id="KZ293661">
    <property type="protein sequence ID" value="PBK91618.1"/>
    <property type="molecule type" value="Genomic_DNA"/>
</dbReference>
<feature type="repeat" description="ANK" evidence="3">
    <location>
        <begin position="59"/>
        <end position="91"/>
    </location>
</feature>
<feature type="region of interest" description="Disordered" evidence="4">
    <location>
        <begin position="179"/>
        <end position="219"/>
    </location>
</feature>
<dbReference type="Proteomes" id="UP000217790">
    <property type="component" value="Unassembled WGS sequence"/>
</dbReference>
<evidence type="ECO:0000256" key="4">
    <source>
        <dbReference type="SAM" id="MobiDB-lite"/>
    </source>
</evidence>
<dbReference type="OMA" id="KLTRMGF"/>
<feature type="compositionally biased region" description="Polar residues" evidence="4">
    <location>
        <begin position="418"/>
        <end position="433"/>
    </location>
</feature>
<name>A0A2H3DL82_ARMGA</name>
<feature type="region of interest" description="Disordered" evidence="4">
    <location>
        <begin position="234"/>
        <end position="435"/>
    </location>
</feature>
<dbReference type="InterPro" id="IPR002110">
    <property type="entry name" value="Ankyrin_rpt"/>
</dbReference>
<dbReference type="SMART" id="SM00248">
    <property type="entry name" value="ANK"/>
    <property type="match status" value="3"/>
</dbReference>
<dbReference type="SUPFAM" id="SSF48403">
    <property type="entry name" value="Ankyrin repeat"/>
    <property type="match status" value="1"/>
</dbReference>
<keyword evidence="6" id="KW-1185">Reference proteome</keyword>
<feature type="region of interest" description="Disordered" evidence="4">
    <location>
        <begin position="457"/>
        <end position="741"/>
    </location>
</feature>
<feature type="compositionally biased region" description="Polar residues" evidence="4">
    <location>
        <begin position="905"/>
        <end position="921"/>
    </location>
</feature>
<feature type="region of interest" description="Disordered" evidence="4">
    <location>
        <begin position="854"/>
        <end position="952"/>
    </location>
</feature>
<feature type="compositionally biased region" description="Low complexity" evidence="4">
    <location>
        <begin position="575"/>
        <end position="586"/>
    </location>
</feature>
<protein>
    <submittedName>
        <fullName evidence="5">Uncharacterized protein</fullName>
    </submittedName>
</protein>
<feature type="compositionally biased region" description="Low complexity" evidence="4">
    <location>
        <begin position="722"/>
        <end position="737"/>
    </location>
</feature>
<gene>
    <name evidence="5" type="ORF">ARMGADRAFT_1014012</name>
</gene>
<proteinExistence type="predicted"/>
<dbReference type="PROSITE" id="PS50297">
    <property type="entry name" value="ANK_REP_REGION"/>
    <property type="match status" value="2"/>
</dbReference>
<dbReference type="AlphaFoldDB" id="A0A2H3DL82"/>
<feature type="compositionally biased region" description="Polar residues" evidence="4">
    <location>
        <begin position="500"/>
        <end position="517"/>
    </location>
</feature>
<sequence length="1058" mass="112820">MPVPIPVPLRANANMRLEAKYNVITEFPSFDLHSAAATGNMGLVEYALARGQPINSVLDGVLPLHAACAGGNEQVVKLLIEHGADVNAPRLPRRYSNEKNRDASAPIVGTSGSTPLHFAAANGNTGIVTTLLLKGAHPDRCDKHGVTAEMLARQNGWLECAEVLKTWVQNKDKDLLEREAPSFDGVAESSRSGRDRQGSFGTDMDVPTSSRRRINVKRSMDTALSMLKVSSSGLSDTYHRHTPDSSSMPPSPIQPGEYSHSFDDGRRYSPSPSPIEPGSRRPSLPYTHQSHPSGSPRRHKSPTPSKGPPSPRRPRSAGTGAESSEANSPRSGKRLGTKYSLMNIFKKTQAGESTSSFERIPSQPASLGSFSNLAAASGSTTSGIRSVPPSSSPSGGDLSISGSPFSTNDRRFRMGSDASLTRPSIAQTHQRGSPSLVAQLPASSAVDLHNALAHHQQNMTRDRAGSASSANRYEPSGLGLTFETSSGEVSGSPASILRTRASSQLGHTRQRSGSANRSGTVFDDDVVVVTGSDDRPPSTQGKATRPSILRAHNRSPSSGQSSGVPSSLRALRFDSSSSNGREGSPSLRGSNSTNSLVRFVDRVGDIPIRPGSSASSHDKPKESAPESAPPTVPEFPDLSPQLDDDEQDYGRTYDHLSLNSEIHTRPRDGSTASSSSISSAEFPFSINRPPPDPLEEVAKRTSEDGRDRGDSVSSTSTNPNLSASGTTSGSGGSATATPPLEYLETGSEGELKVFVDEPESVEFTDEFDRSLGDGNSPGLDILERRACSPLDIDLSSISSHAQAEALVQRAQRDILEMVQEEEHDTASKLPLSARLAAYGESLALERRLREQKAESLQTSAADEGDDFLSSSTTVKSRSFMNRQRSMEGSLALAPARSRFRRPHTSDGTSSNESIPTSTHSLEGSRVRHHTSRSASAAEAFKSNASPARLPAGSMYKQPIPLANIVPRNQEHLSSVSSFDGADTDTELGPGLFRVSTAPHPLLPSSVPKAKREQARHQASANKLTRMGFSRNDTVAKSPPSSKRFGGLKSLMQTFKGKQ</sequence>
<accession>A0A2H3DL82</accession>
<keyword evidence="2 3" id="KW-0040">ANK repeat</keyword>
<feature type="region of interest" description="Disordered" evidence="4">
    <location>
        <begin position="996"/>
        <end position="1058"/>
    </location>
</feature>
<organism evidence="5 6">
    <name type="scientific">Armillaria gallica</name>
    <name type="common">Bulbous honey fungus</name>
    <name type="synonym">Armillaria bulbosa</name>
    <dbReference type="NCBI Taxonomy" id="47427"/>
    <lineage>
        <taxon>Eukaryota</taxon>
        <taxon>Fungi</taxon>
        <taxon>Dikarya</taxon>
        <taxon>Basidiomycota</taxon>
        <taxon>Agaricomycotina</taxon>
        <taxon>Agaricomycetes</taxon>
        <taxon>Agaricomycetidae</taxon>
        <taxon>Agaricales</taxon>
        <taxon>Marasmiineae</taxon>
        <taxon>Physalacriaceae</taxon>
        <taxon>Armillaria</taxon>
    </lineage>
</organism>
<feature type="compositionally biased region" description="Polar residues" evidence="4">
    <location>
        <begin position="868"/>
        <end position="883"/>
    </location>
</feature>
<evidence type="ECO:0000256" key="1">
    <source>
        <dbReference type="ARBA" id="ARBA00022737"/>
    </source>
</evidence>
<dbReference type="PANTHER" id="PTHR24173:SF74">
    <property type="entry name" value="ANKYRIN REPEAT DOMAIN-CONTAINING PROTEIN 16"/>
    <property type="match status" value="1"/>
</dbReference>
<reference evidence="6" key="1">
    <citation type="journal article" date="2017" name="Nat. Ecol. Evol.">
        <title>Genome expansion and lineage-specific genetic innovations in the forest pathogenic fungi Armillaria.</title>
        <authorList>
            <person name="Sipos G."/>
            <person name="Prasanna A.N."/>
            <person name="Walter M.C."/>
            <person name="O'Connor E."/>
            <person name="Balint B."/>
            <person name="Krizsan K."/>
            <person name="Kiss B."/>
            <person name="Hess J."/>
            <person name="Varga T."/>
            <person name="Slot J."/>
            <person name="Riley R."/>
            <person name="Boka B."/>
            <person name="Rigling D."/>
            <person name="Barry K."/>
            <person name="Lee J."/>
            <person name="Mihaltcheva S."/>
            <person name="LaButti K."/>
            <person name="Lipzen A."/>
            <person name="Waldron R."/>
            <person name="Moloney N.M."/>
            <person name="Sperisen C."/>
            <person name="Kredics L."/>
            <person name="Vagvoelgyi C."/>
            <person name="Patrignani A."/>
            <person name="Fitzpatrick D."/>
            <person name="Nagy I."/>
            <person name="Doyle S."/>
            <person name="Anderson J.B."/>
            <person name="Grigoriev I.V."/>
            <person name="Gueldener U."/>
            <person name="Muensterkoetter M."/>
            <person name="Nagy L.G."/>
        </authorList>
    </citation>
    <scope>NUCLEOTIDE SEQUENCE [LARGE SCALE GENOMIC DNA]</scope>
    <source>
        <strain evidence="6">Ar21-2</strain>
    </source>
</reference>
<dbReference type="OrthoDB" id="194358at2759"/>
<dbReference type="Pfam" id="PF13637">
    <property type="entry name" value="Ank_4"/>
    <property type="match status" value="1"/>
</dbReference>
<dbReference type="PROSITE" id="PS50088">
    <property type="entry name" value="ANK_REPEAT"/>
    <property type="match status" value="2"/>
</dbReference>
<dbReference type="STRING" id="47427.A0A2H3DL82"/>
<evidence type="ECO:0000256" key="3">
    <source>
        <dbReference type="PROSITE-ProRule" id="PRU00023"/>
    </source>
</evidence>
<dbReference type="InterPro" id="IPR036770">
    <property type="entry name" value="Ankyrin_rpt-contain_sf"/>
</dbReference>
<feature type="compositionally biased region" description="Polar residues" evidence="4">
    <location>
        <begin position="587"/>
        <end position="596"/>
    </location>
</feature>
<keyword evidence="1" id="KW-0677">Repeat</keyword>
<dbReference type="InParanoid" id="A0A2H3DL82"/>
<feature type="compositionally biased region" description="Low complexity" evidence="4">
    <location>
        <begin position="555"/>
        <end position="567"/>
    </location>
</feature>
<feature type="compositionally biased region" description="Low complexity" evidence="4">
    <location>
        <begin position="382"/>
        <end position="404"/>
    </location>
</feature>
<feature type="repeat" description="ANK" evidence="3">
    <location>
        <begin position="111"/>
        <end position="143"/>
    </location>
</feature>
<feature type="compositionally biased region" description="Polar residues" evidence="4">
    <location>
        <begin position="350"/>
        <end position="381"/>
    </location>
</feature>
<evidence type="ECO:0000313" key="6">
    <source>
        <dbReference type="Proteomes" id="UP000217790"/>
    </source>
</evidence>
<feature type="compositionally biased region" description="Basic and acidic residues" evidence="4">
    <location>
        <begin position="696"/>
        <end position="710"/>
    </location>
</feature>
<feature type="compositionally biased region" description="Polar residues" evidence="4">
    <location>
        <begin position="482"/>
        <end position="493"/>
    </location>
</feature>